<reference evidence="2" key="1">
    <citation type="submission" date="2016-10" db="EMBL/GenBank/DDBJ databases">
        <title>CRISPR-Cas defence system in Roseofilum reptotaenium: evidence of a bacteriophage-cyanobacterium arms race in the coral black band disease.</title>
        <authorList>
            <person name="Buerger P."/>
            <person name="Wood-Charlson E.M."/>
            <person name="Weynberg K.D."/>
            <person name="Willis B."/>
            <person name="Van Oppen M.J."/>
        </authorList>
    </citation>
    <scope>NUCLEOTIDE SEQUENCE [LARGE SCALE GENOMIC DNA]</scope>
    <source>
        <strain evidence="2">AO1-A</strain>
    </source>
</reference>
<dbReference type="AlphaFoldDB" id="A0A1L9QS12"/>
<proteinExistence type="predicted"/>
<sequence length="324" mass="36809">MAKDTSNNRTQYSESKMKLGISITPTGKELLSEMAKTTKLSRSELVERLSRGYISIKSELTNTILTLDFETKSGDANGSKNESKFPALKNIAVSQVSSAEAPPTSAEVAELNQALAEKEQNIATLQEKLTAYQKHKSTESVLKQTIAEKEYQISELQAQVKQLQDQEAHQSRSEEENQEAIAAWQQKITEQGQTIAQLQAQVNQLQQTHDVLKNTTVPKEHYEAIQAQLLEAQQQQDHQSQNQSISDQEYEALEYKLQQQYQIVESLQAQLQSVKTPHAKESQLRSQLHLQQETIQSLEEKVHRLQQVSAIGEYHLNRWRTHSF</sequence>
<comment type="caution">
    <text evidence="2">The sequence shown here is derived from an EMBL/GenBank/DDBJ whole genome shotgun (WGS) entry which is preliminary data.</text>
</comment>
<evidence type="ECO:0000313" key="2">
    <source>
        <dbReference type="EMBL" id="OJJ25480.1"/>
    </source>
</evidence>
<accession>A0A1L9QS12</accession>
<gene>
    <name evidence="2" type="ORF">BI308_10925</name>
</gene>
<protein>
    <recommendedName>
        <fullName evidence="4">Ribbon-helix-helix protein CopG domain-containing protein</fullName>
    </recommendedName>
</protein>
<dbReference type="EMBL" id="MLAW01000016">
    <property type="protein sequence ID" value="OJJ25480.1"/>
    <property type="molecule type" value="Genomic_DNA"/>
</dbReference>
<dbReference type="STRING" id="1925591.BI308_10925"/>
<keyword evidence="1" id="KW-0175">Coiled coil</keyword>
<feature type="coiled-coil region" evidence="1">
    <location>
        <begin position="108"/>
        <end position="308"/>
    </location>
</feature>
<evidence type="ECO:0008006" key="4">
    <source>
        <dbReference type="Google" id="ProtNLM"/>
    </source>
</evidence>
<evidence type="ECO:0000256" key="1">
    <source>
        <dbReference type="SAM" id="Coils"/>
    </source>
</evidence>
<organism evidence="2 3">
    <name type="scientific">Roseofilum reptotaenium AO1-A</name>
    <dbReference type="NCBI Taxonomy" id="1925591"/>
    <lineage>
        <taxon>Bacteria</taxon>
        <taxon>Bacillati</taxon>
        <taxon>Cyanobacteriota</taxon>
        <taxon>Cyanophyceae</taxon>
        <taxon>Desertifilales</taxon>
        <taxon>Desertifilaceae</taxon>
        <taxon>Roseofilum</taxon>
    </lineage>
</organism>
<evidence type="ECO:0000313" key="3">
    <source>
        <dbReference type="Proteomes" id="UP000183940"/>
    </source>
</evidence>
<name>A0A1L9QS12_9CYAN</name>
<keyword evidence="3" id="KW-1185">Reference proteome</keyword>
<dbReference type="Proteomes" id="UP000183940">
    <property type="component" value="Unassembled WGS sequence"/>
</dbReference>